<proteinExistence type="predicted"/>
<sequence length="125" mass="13588">MTAGGSIMPNGMEHHIRADELFFSTTDRRGLREPVRRIDEEGRYLLNSAIADAPVHHRAGREAASAVRAKLIGLRSVPPETYPHIVEMAVPLVEGPDPALYDTFGVDLVLAGIETLACRRLGSSS</sequence>
<name>A0ABX8UCY5_9ACTN</name>
<dbReference type="Proteomes" id="UP000824681">
    <property type="component" value="Chromosome"/>
</dbReference>
<organism evidence="1 2">
    <name type="scientific">Nonomuraea coxensis DSM 45129</name>
    <dbReference type="NCBI Taxonomy" id="1122611"/>
    <lineage>
        <taxon>Bacteria</taxon>
        <taxon>Bacillati</taxon>
        <taxon>Actinomycetota</taxon>
        <taxon>Actinomycetes</taxon>
        <taxon>Streptosporangiales</taxon>
        <taxon>Streptosporangiaceae</taxon>
        <taxon>Nonomuraea</taxon>
    </lineage>
</organism>
<evidence type="ECO:0000313" key="2">
    <source>
        <dbReference type="Proteomes" id="UP000824681"/>
    </source>
</evidence>
<protein>
    <submittedName>
        <fullName evidence="1">Uncharacterized protein</fullName>
    </submittedName>
</protein>
<gene>
    <name evidence="1" type="ORF">Nocox_39390</name>
</gene>
<evidence type="ECO:0000313" key="1">
    <source>
        <dbReference type="EMBL" id="QYC45425.1"/>
    </source>
</evidence>
<reference evidence="1 2" key="1">
    <citation type="journal article" date="2021" name="ACS Chem. Biol.">
        <title>Genomic-Led Discovery of a Novel Glycopeptide Antibiotic by Nonomuraea coxensis DSM 45129.</title>
        <authorList>
            <person name="Yushchuk O."/>
            <person name="Vior N.M."/>
            <person name="Andreo-Vidal A."/>
            <person name="Berini F."/>
            <person name="Ruckert C."/>
            <person name="Busche T."/>
            <person name="Binda E."/>
            <person name="Kalinowski J."/>
            <person name="Truman A.W."/>
            <person name="Marinelli F."/>
        </authorList>
    </citation>
    <scope>NUCLEOTIDE SEQUENCE [LARGE SCALE GENOMIC DNA]</scope>
    <source>
        <strain evidence="1 2">DSM 45129</strain>
    </source>
</reference>
<dbReference type="RefSeq" id="WP_020544223.1">
    <property type="nucleotide sequence ID" value="NZ_CP068985.1"/>
</dbReference>
<keyword evidence="2" id="KW-1185">Reference proteome</keyword>
<accession>A0ABX8UCY5</accession>
<dbReference type="Gene3D" id="1.10.357.10">
    <property type="entry name" value="Tetracycline Repressor, domain 2"/>
    <property type="match status" value="1"/>
</dbReference>
<dbReference type="EMBL" id="CP068985">
    <property type="protein sequence ID" value="QYC45425.1"/>
    <property type="molecule type" value="Genomic_DNA"/>
</dbReference>